<comment type="caution">
    <text evidence="2">The sequence shown here is derived from an EMBL/GenBank/DDBJ whole genome shotgun (WGS) entry which is preliminary data.</text>
</comment>
<name>A0ABQ5HC96_9ASTR</name>
<evidence type="ECO:0000259" key="1">
    <source>
        <dbReference type="PROSITE" id="PS50011"/>
    </source>
</evidence>
<dbReference type="Gene3D" id="3.30.200.20">
    <property type="entry name" value="Phosphorylase Kinase, domain 1"/>
    <property type="match status" value="1"/>
</dbReference>
<dbReference type="SMART" id="SM00220">
    <property type="entry name" value="S_TKc"/>
    <property type="match status" value="1"/>
</dbReference>
<dbReference type="InterPro" id="IPR000719">
    <property type="entry name" value="Prot_kinase_dom"/>
</dbReference>
<dbReference type="PIRSF" id="PIRSF000654">
    <property type="entry name" value="Integrin-linked_kinase"/>
    <property type="match status" value="1"/>
</dbReference>
<dbReference type="PROSITE" id="PS00108">
    <property type="entry name" value="PROTEIN_KINASE_ST"/>
    <property type="match status" value="1"/>
</dbReference>
<organism evidence="2 3">
    <name type="scientific">Tanacetum coccineum</name>
    <dbReference type="NCBI Taxonomy" id="301880"/>
    <lineage>
        <taxon>Eukaryota</taxon>
        <taxon>Viridiplantae</taxon>
        <taxon>Streptophyta</taxon>
        <taxon>Embryophyta</taxon>
        <taxon>Tracheophyta</taxon>
        <taxon>Spermatophyta</taxon>
        <taxon>Magnoliopsida</taxon>
        <taxon>eudicotyledons</taxon>
        <taxon>Gunneridae</taxon>
        <taxon>Pentapetalae</taxon>
        <taxon>asterids</taxon>
        <taxon>campanulids</taxon>
        <taxon>Asterales</taxon>
        <taxon>Asteraceae</taxon>
        <taxon>Asteroideae</taxon>
        <taxon>Anthemideae</taxon>
        <taxon>Anthemidinae</taxon>
        <taxon>Tanacetum</taxon>
    </lineage>
</organism>
<sequence length="322" mass="35830">MGGCYSAKPTDKENEEAADDFVNPYTHIPSKSYPIQLVKQATDNFSEVHCVGEGACGKVYECMIERVHVAVKRSTSPTSGQIVAFENEIKYLSQMDHVNVIRLLGYAISRDDYILIYEYMSKNSLSTLLSDQRETLDWSSRVDIIKGIANGLNYLHNVATVNLIHRDIKPQNILLDDTMVPKIADFGTVRDVMDNSPADALGTFGYLDPTYLASGRLSSKVDVYSFGVIILEMLTGMKAVDKDKDYLHIAKAVWTKFTGGESMALADHSLLNMVGQDEFQRMLTIGLLCVQETVNKRPSSEELVLMLENSSITLAQPSWPPV</sequence>
<protein>
    <submittedName>
        <fullName evidence="2">Cysteine-rich receptor-like protein kinase 10</fullName>
    </submittedName>
</protein>
<dbReference type="InterPro" id="IPR008271">
    <property type="entry name" value="Ser/Thr_kinase_AS"/>
</dbReference>
<evidence type="ECO:0000313" key="2">
    <source>
        <dbReference type="EMBL" id="GJT84847.1"/>
    </source>
</evidence>
<dbReference type="SUPFAM" id="SSF56112">
    <property type="entry name" value="Protein kinase-like (PK-like)"/>
    <property type="match status" value="1"/>
</dbReference>
<dbReference type="PANTHER" id="PTHR27006:SF606">
    <property type="entry name" value="INTERLEUKIN-1 RECEPTOR-ASSOCIATED KINASE 4"/>
    <property type="match status" value="1"/>
</dbReference>
<dbReference type="Gene3D" id="1.10.510.10">
    <property type="entry name" value="Transferase(Phosphotransferase) domain 1"/>
    <property type="match status" value="1"/>
</dbReference>
<dbReference type="Pfam" id="PF00069">
    <property type="entry name" value="Pkinase"/>
    <property type="match status" value="1"/>
</dbReference>
<proteinExistence type="predicted"/>
<dbReference type="EMBL" id="BQNB010019394">
    <property type="protein sequence ID" value="GJT84847.1"/>
    <property type="molecule type" value="Genomic_DNA"/>
</dbReference>
<dbReference type="InterPro" id="IPR011009">
    <property type="entry name" value="Kinase-like_dom_sf"/>
</dbReference>
<accession>A0ABQ5HC96</accession>
<evidence type="ECO:0000313" key="3">
    <source>
        <dbReference type="Proteomes" id="UP001151760"/>
    </source>
</evidence>
<dbReference type="PROSITE" id="PS50011">
    <property type="entry name" value="PROTEIN_KINASE_DOM"/>
    <property type="match status" value="1"/>
</dbReference>
<keyword evidence="3" id="KW-1185">Reference proteome</keyword>
<gene>
    <name evidence="2" type="ORF">Tco_1066564</name>
</gene>
<feature type="domain" description="Protein kinase" evidence="1">
    <location>
        <begin position="45"/>
        <end position="312"/>
    </location>
</feature>
<reference evidence="2" key="2">
    <citation type="submission" date="2022-01" db="EMBL/GenBank/DDBJ databases">
        <authorList>
            <person name="Yamashiro T."/>
            <person name="Shiraishi A."/>
            <person name="Satake H."/>
            <person name="Nakayama K."/>
        </authorList>
    </citation>
    <scope>NUCLEOTIDE SEQUENCE</scope>
</reference>
<dbReference type="Proteomes" id="UP001151760">
    <property type="component" value="Unassembled WGS sequence"/>
</dbReference>
<dbReference type="PANTHER" id="PTHR27006">
    <property type="entry name" value="PROMASTIGOTE SURFACE ANTIGEN PROTEIN PSA"/>
    <property type="match status" value="1"/>
</dbReference>
<reference evidence="2" key="1">
    <citation type="journal article" date="2022" name="Int. J. Mol. Sci.">
        <title>Draft Genome of Tanacetum Coccineum: Genomic Comparison of Closely Related Tanacetum-Family Plants.</title>
        <authorList>
            <person name="Yamashiro T."/>
            <person name="Shiraishi A."/>
            <person name="Nakayama K."/>
            <person name="Satake H."/>
        </authorList>
    </citation>
    <scope>NUCLEOTIDE SEQUENCE</scope>
</reference>